<organism evidence="1 2">
    <name type="scientific">Halobacillus halophilus (strain ATCC 35676 / DSM 2266 / JCM 20832 / KCTC 3685 / LMG 17431 / NBRC 102448 / NCIMB 2269)</name>
    <name type="common">Sporosarcina halophila</name>
    <dbReference type="NCBI Taxonomy" id="866895"/>
    <lineage>
        <taxon>Bacteria</taxon>
        <taxon>Bacillati</taxon>
        <taxon>Bacillota</taxon>
        <taxon>Bacilli</taxon>
        <taxon>Bacillales</taxon>
        <taxon>Bacillaceae</taxon>
        <taxon>Halobacillus</taxon>
    </lineage>
</organism>
<dbReference type="HOGENOM" id="CLU_044833_0_0_9"/>
<evidence type="ECO:0000313" key="1">
    <source>
        <dbReference type="EMBL" id="CCG46754.1"/>
    </source>
</evidence>
<dbReference type="Proteomes" id="UP000007397">
    <property type="component" value="Chromosome"/>
</dbReference>
<dbReference type="eggNOG" id="ENOG502ZBUJ">
    <property type="taxonomic scope" value="Bacteria"/>
</dbReference>
<dbReference type="KEGG" id="hhd:HBHAL_4414"/>
<sequence>MKPNLFDYATSELSQDAFLSWFVSFASSEFKNSYPLLHRASIEFLAELFELHDLMLPPIESIDIKKQFGSIDILIEINNQWAIMIEDKTFTKQHSNQLKRYRTHMHQERPHLHQVPIYLTINEQSNLQPVLDAGYQVYPRSQFLQLLNRHKHITSDIYQDYFTYLKKIDNSFFRYKDEPFNKWKDGSRVWFGVYESIRTAGIEGNYGYVANPRGGFNGFWSSLDIDHSLSPYILLEEQKLCVKIKTNDSEFGIKQLRSCSSYLIENIDELKRPSRLQVGKSMTVAVADYIITDSADIIDVDSTVRVIGSLKEKIRNLGLSPSANL</sequence>
<dbReference type="STRING" id="866895.HBHAL_4414"/>
<dbReference type="RefSeq" id="WP_014644639.1">
    <property type="nucleotide sequence ID" value="NC_017668.1"/>
</dbReference>
<reference evidence="1 2" key="1">
    <citation type="journal article" date="2013" name="Environ. Microbiol.">
        <title>Chloride and organic osmolytes: a hybrid strategy to cope with elevated salinities by the moderately halophilic, chloride-dependent bacterium Halobacillus halophilus.</title>
        <authorList>
            <person name="Saum S.H."/>
            <person name="Pfeiffer F."/>
            <person name="Palm P."/>
            <person name="Rampp M."/>
            <person name="Schuster S.C."/>
            <person name="Muller V."/>
            <person name="Oesterhelt D."/>
        </authorList>
    </citation>
    <scope>NUCLEOTIDE SEQUENCE [LARGE SCALE GENOMIC DNA]</scope>
    <source>
        <strain evidence="2">ATCC 35676 / DSM 2266 / JCM 20832 / KCTC 3685 / LMG 17431 / NBRC 102448 / NCIMB 2269</strain>
    </source>
</reference>
<gene>
    <name evidence="1" type="ordered locus">HBHAL_4414</name>
</gene>
<accession>I0JRI3</accession>
<protein>
    <recommendedName>
        <fullName evidence="3">PD-(D/E)XK nuclease superfamily protein</fullName>
    </recommendedName>
</protein>
<dbReference type="InterPro" id="IPR029470">
    <property type="entry name" value="PDDEXK_4"/>
</dbReference>
<name>I0JRI3_HALH3</name>
<dbReference type="Pfam" id="PF14281">
    <property type="entry name" value="PDDEXK_4"/>
    <property type="match status" value="1"/>
</dbReference>
<dbReference type="PATRIC" id="fig|866895.3.peg.3448"/>
<proteinExistence type="predicted"/>
<evidence type="ECO:0000313" key="2">
    <source>
        <dbReference type="Proteomes" id="UP000007397"/>
    </source>
</evidence>
<evidence type="ECO:0008006" key="3">
    <source>
        <dbReference type="Google" id="ProtNLM"/>
    </source>
</evidence>
<dbReference type="EMBL" id="HE717023">
    <property type="protein sequence ID" value="CCG46754.1"/>
    <property type="molecule type" value="Genomic_DNA"/>
</dbReference>
<keyword evidence="2" id="KW-1185">Reference proteome</keyword>
<dbReference type="AlphaFoldDB" id="I0JRI3"/>